<dbReference type="InterPro" id="IPR018641">
    <property type="entry name" value="Trfase_1_rSAM/seldom-assoc"/>
</dbReference>
<dbReference type="NCBIfam" id="TIGR04282">
    <property type="entry name" value="glyco_like_cofC"/>
    <property type="match status" value="1"/>
</dbReference>
<dbReference type="Gene3D" id="3.90.550.10">
    <property type="entry name" value="Spore Coat Polysaccharide Biosynthesis Protein SpsA, Chain A"/>
    <property type="match status" value="1"/>
</dbReference>
<name>A0A0A8K135_9HYPH</name>
<dbReference type="InterPro" id="IPR029044">
    <property type="entry name" value="Nucleotide-diphossugar_trans"/>
</dbReference>
<dbReference type="KEGG" id="mcg:GL4_1026"/>
<evidence type="ECO:0008006" key="3">
    <source>
        <dbReference type="Google" id="ProtNLM"/>
    </source>
</evidence>
<dbReference type="HOGENOM" id="CLU_075662_2_1_5"/>
<sequence length="213" mass="23106">MPSLVVPSLIAPSLIVMAKQPKAGAVKRRLARGIGAVAAARFQRTTLRHTLMRLGTDPRWRTYLAVTPDSALAGSCWPSWPRISRIPQGQGDLEDRMQTLFDRMPSGPVVLVGSDIPGISRTHIADAFRLLGQADAVFGPAQDGGYWLVGFKRSPGRLAPFDDVPWSTDQALAATCANLKGRKIAFTATLSDVDTADDLESQRAFAERLIRPT</sequence>
<proteinExistence type="predicted"/>
<reference evidence="1 2" key="1">
    <citation type="submission" date="2014-09" db="EMBL/GenBank/DDBJ databases">
        <title>Genome sequencing of Methyloceanibacter caenitepidi Gela4.</title>
        <authorList>
            <person name="Takeuchi M."/>
            <person name="Susumu S."/>
            <person name="Kamagata Y."/>
            <person name="Oshima K."/>
            <person name="Hattori M."/>
            <person name="Iwasaki W."/>
        </authorList>
    </citation>
    <scope>NUCLEOTIDE SEQUENCE [LARGE SCALE GENOMIC DNA]</scope>
    <source>
        <strain evidence="1 2">Gela4</strain>
    </source>
</reference>
<dbReference type="Pfam" id="PF09837">
    <property type="entry name" value="DUF2064"/>
    <property type="match status" value="1"/>
</dbReference>
<dbReference type="RefSeq" id="WP_244462682.1">
    <property type="nucleotide sequence ID" value="NZ_AP014648.1"/>
</dbReference>
<dbReference type="SUPFAM" id="SSF53448">
    <property type="entry name" value="Nucleotide-diphospho-sugar transferases"/>
    <property type="match status" value="1"/>
</dbReference>
<accession>A0A0A8K135</accession>
<gene>
    <name evidence="1" type="ORF">GL4_1026</name>
</gene>
<dbReference type="EMBL" id="AP014648">
    <property type="protein sequence ID" value="BAQ16486.1"/>
    <property type="molecule type" value="Genomic_DNA"/>
</dbReference>
<keyword evidence="2" id="KW-1185">Reference proteome</keyword>
<dbReference type="STRING" id="1384459.GL4_1026"/>
<protein>
    <recommendedName>
        <fullName evidence="3">Glycosyltransferase</fullName>
    </recommendedName>
</protein>
<dbReference type="PANTHER" id="PTHR36529">
    <property type="entry name" value="SLL1095 PROTEIN"/>
    <property type="match status" value="1"/>
</dbReference>
<dbReference type="PANTHER" id="PTHR36529:SF1">
    <property type="entry name" value="GLYCOSYLTRANSFERASE"/>
    <property type="match status" value="1"/>
</dbReference>
<evidence type="ECO:0000313" key="1">
    <source>
        <dbReference type="EMBL" id="BAQ16486.1"/>
    </source>
</evidence>
<organism evidence="1 2">
    <name type="scientific">Methyloceanibacter caenitepidi</name>
    <dbReference type="NCBI Taxonomy" id="1384459"/>
    <lineage>
        <taxon>Bacteria</taxon>
        <taxon>Pseudomonadati</taxon>
        <taxon>Pseudomonadota</taxon>
        <taxon>Alphaproteobacteria</taxon>
        <taxon>Hyphomicrobiales</taxon>
        <taxon>Hyphomicrobiaceae</taxon>
        <taxon>Methyloceanibacter</taxon>
    </lineage>
</organism>
<dbReference type="AlphaFoldDB" id="A0A0A8K135"/>
<dbReference type="Proteomes" id="UP000031643">
    <property type="component" value="Chromosome"/>
</dbReference>
<evidence type="ECO:0000313" key="2">
    <source>
        <dbReference type="Proteomes" id="UP000031643"/>
    </source>
</evidence>